<dbReference type="PANTHER" id="PTHR40547">
    <property type="entry name" value="SLL0298 PROTEIN"/>
    <property type="match status" value="1"/>
</dbReference>
<protein>
    <recommendedName>
        <fullName evidence="2">DUF2062 domain-containing protein</fullName>
    </recommendedName>
</protein>
<evidence type="ECO:0000256" key="1">
    <source>
        <dbReference type="SAM" id="Phobius"/>
    </source>
</evidence>
<keyword evidence="1" id="KW-0472">Membrane</keyword>
<keyword evidence="1" id="KW-0812">Transmembrane</keyword>
<dbReference type="RefSeq" id="WP_011614044.1">
    <property type="nucleotide sequence ID" value="NC_008312.1"/>
</dbReference>
<proteinExistence type="predicted"/>
<reference evidence="3" key="1">
    <citation type="submission" date="2006-06" db="EMBL/GenBank/DDBJ databases">
        <title>Complete sequence of Trichodesmium erythraeum IMS101.</title>
        <authorList>
            <consortium name="US DOE Joint Genome Institute"/>
            <person name="Copeland A."/>
            <person name="Lucas S."/>
            <person name="Lapidus A."/>
            <person name="Barry K."/>
            <person name="Detter J.C."/>
            <person name="Glavina del Rio T."/>
            <person name="Hammon N."/>
            <person name="Israni S."/>
            <person name="Dalin E."/>
            <person name="Tice H."/>
            <person name="Pitluck S."/>
            <person name="Kiss H."/>
            <person name="Munk A.C."/>
            <person name="Brettin T."/>
            <person name="Bruce D."/>
            <person name="Han C."/>
            <person name="Tapia R."/>
            <person name="Gilna P."/>
            <person name="Schmutz J."/>
            <person name="Larimer F."/>
            <person name="Land M."/>
            <person name="Hauser L."/>
            <person name="Kyrpides N."/>
            <person name="Kim E."/>
            <person name="Richardson P."/>
        </authorList>
    </citation>
    <scope>NUCLEOTIDE SEQUENCE [LARGE SCALE GENOMIC DNA]</scope>
    <source>
        <strain evidence="3">IMS101</strain>
    </source>
</reference>
<dbReference type="EMBL" id="CP000393">
    <property type="protein sequence ID" value="ABG53729.1"/>
    <property type="molecule type" value="Genomic_DNA"/>
</dbReference>
<name>Q10VJ5_TRIEI</name>
<evidence type="ECO:0000259" key="2">
    <source>
        <dbReference type="Pfam" id="PF09835"/>
    </source>
</evidence>
<dbReference type="AlphaFoldDB" id="Q10VJ5"/>
<dbReference type="InterPro" id="IPR018639">
    <property type="entry name" value="DUF2062"/>
</dbReference>
<sequence>MIKNISQIPQQILPLLTQKKSLSEKNKLSYWNRYGRYLYSRFIRMQGTPEYIARGLALGVFAGLFPIFGLQTIVGIVLATLFQGNKVAAAAGTWVSNPLTYLPIYAINFQVGQWLLKSQEEFIPESIHSFSELMQYGTQFITSLFLGCLVMGLIGGILSYLIGLKLIPLWRSDRRKNLSSIVGNTNN</sequence>
<feature type="transmembrane region" description="Helical" evidence="1">
    <location>
        <begin position="140"/>
        <end position="167"/>
    </location>
</feature>
<gene>
    <name evidence="3" type="ordered locus">Tery_4776</name>
</gene>
<feature type="domain" description="DUF2062" evidence="2">
    <location>
        <begin position="33"/>
        <end position="175"/>
    </location>
</feature>
<feature type="transmembrane region" description="Helical" evidence="1">
    <location>
        <begin position="51"/>
        <end position="78"/>
    </location>
</feature>
<organism evidence="3">
    <name type="scientific">Trichodesmium erythraeum (strain IMS101)</name>
    <dbReference type="NCBI Taxonomy" id="203124"/>
    <lineage>
        <taxon>Bacteria</taxon>
        <taxon>Bacillati</taxon>
        <taxon>Cyanobacteriota</taxon>
        <taxon>Cyanophyceae</taxon>
        <taxon>Oscillatoriophycideae</taxon>
        <taxon>Oscillatoriales</taxon>
        <taxon>Microcoleaceae</taxon>
        <taxon>Trichodesmium</taxon>
    </lineage>
</organism>
<dbReference type="PANTHER" id="PTHR40547:SF1">
    <property type="entry name" value="SLL0298 PROTEIN"/>
    <property type="match status" value="1"/>
</dbReference>
<keyword evidence="1" id="KW-1133">Transmembrane helix</keyword>
<dbReference type="KEGG" id="ter:Tery_4776"/>
<evidence type="ECO:0000313" key="3">
    <source>
        <dbReference type="EMBL" id="ABG53729.1"/>
    </source>
</evidence>
<dbReference type="eggNOG" id="COG3216">
    <property type="taxonomic scope" value="Bacteria"/>
</dbReference>
<dbReference type="OrthoDB" id="9794343at2"/>
<accession>Q10VJ5</accession>
<dbReference type="Pfam" id="PF09835">
    <property type="entry name" value="DUF2062"/>
    <property type="match status" value="1"/>
</dbReference>
<dbReference type="HOGENOM" id="CLU_102912_1_0_3"/>